<dbReference type="SUPFAM" id="SSF51197">
    <property type="entry name" value="Clavaminate synthase-like"/>
    <property type="match status" value="1"/>
</dbReference>
<dbReference type="AlphaFoldDB" id="A0AAE3ZKU2"/>
<dbReference type="EMBL" id="JAVDYC010000001">
    <property type="protein sequence ID" value="MDR7320777.1"/>
    <property type="molecule type" value="Genomic_DNA"/>
</dbReference>
<keyword evidence="2" id="KW-1185">Reference proteome</keyword>
<gene>
    <name evidence="1" type="ORF">J2S44_001027</name>
</gene>
<comment type="caution">
    <text evidence="1">The sequence shown here is derived from an EMBL/GenBank/DDBJ whole genome shotgun (WGS) entry which is preliminary data.</text>
</comment>
<evidence type="ECO:0000313" key="2">
    <source>
        <dbReference type="Proteomes" id="UP001183629"/>
    </source>
</evidence>
<reference evidence="1 2" key="1">
    <citation type="submission" date="2023-07" db="EMBL/GenBank/DDBJ databases">
        <title>Sequencing the genomes of 1000 actinobacteria strains.</title>
        <authorList>
            <person name="Klenk H.-P."/>
        </authorList>
    </citation>
    <scope>NUCLEOTIDE SEQUENCE [LARGE SCALE GENOMIC DNA]</scope>
    <source>
        <strain evidence="1 2">DSM 44711</strain>
    </source>
</reference>
<dbReference type="Gene3D" id="2.60.120.620">
    <property type="entry name" value="q2cbj1_9rhob like domain"/>
    <property type="match status" value="1"/>
</dbReference>
<protein>
    <recommendedName>
        <fullName evidence="3">Streptomycin biosynthesis enzyme StrG</fullName>
    </recommendedName>
</protein>
<dbReference type="Proteomes" id="UP001183629">
    <property type="component" value="Unassembled WGS sequence"/>
</dbReference>
<dbReference type="RefSeq" id="WP_310409425.1">
    <property type="nucleotide sequence ID" value="NZ_JAVDYC010000001.1"/>
</dbReference>
<sequence length="221" mass="24389">MPDARGAMRDARLVRYDTGRYPFAALAARAFEVDDLGRLHDKPGLYDDGAGRPTYQDNVALRTQLRDRLADLGFGTVYTALMREVVAPIFGCGLAFSRNPQLRVHLAGGPSASAWHTDHQVLHRTDQINAWLPFVDAWGTNTLWVESDYGTHDYAPVPVRYGEILLFDGTFLMHGSVANDSGHTRVGMDFRFAPKQPGVLHDFLPSRARSETLTSLSSSGG</sequence>
<evidence type="ECO:0008006" key="3">
    <source>
        <dbReference type="Google" id="ProtNLM"/>
    </source>
</evidence>
<organism evidence="1 2">
    <name type="scientific">Catenuloplanes niger</name>
    <dbReference type="NCBI Taxonomy" id="587534"/>
    <lineage>
        <taxon>Bacteria</taxon>
        <taxon>Bacillati</taxon>
        <taxon>Actinomycetota</taxon>
        <taxon>Actinomycetes</taxon>
        <taxon>Micromonosporales</taxon>
        <taxon>Micromonosporaceae</taxon>
        <taxon>Catenuloplanes</taxon>
    </lineage>
</organism>
<name>A0AAE3ZKU2_9ACTN</name>
<proteinExistence type="predicted"/>
<evidence type="ECO:0000313" key="1">
    <source>
        <dbReference type="EMBL" id="MDR7320777.1"/>
    </source>
</evidence>
<accession>A0AAE3ZKU2</accession>